<evidence type="ECO:0000313" key="2">
    <source>
        <dbReference type="Proteomes" id="UP000009286"/>
    </source>
</evidence>
<gene>
    <name evidence="1" type="ordered locus">MICA_2386</name>
</gene>
<protein>
    <submittedName>
        <fullName evidence="1">Uncharacterized protein</fullName>
    </submittedName>
</protein>
<organism evidence="1 2">
    <name type="scientific">Micavibrio aeruginosavorus (strain ARL-13)</name>
    <dbReference type="NCBI Taxonomy" id="856793"/>
    <lineage>
        <taxon>Bacteria</taxon>
        <taxon>Pseudomonadati</taxon>
        <taxon>Bdellovibrionota</taxon>
        <taxon>Bdellovibrionia</taxon>
        <taxon>Bdellovibrionales</taxon>
        <taxon>Pseudobdellovibrionaceae</taxon>
        <taxon>Micavibrio</taxon>
    </lineage>
</organism>
<proteinExistence type="predicted"/>
<name>G2KMJ5_MICAA</name>
<dbReference type="KEGG" id="mai:MICA_2386"/>
<keyword evidence="2" id="KW-1185">Reference proteome</keyword>
<accession>G2KMJ5</accession>
<dbReference type="AlphaFoldDB" id="G2KMJ5"/>
<sequence>MTFRLTPGTIPGITYPYLGNTGNYEKTAPNPDPIIIEGD</sequence>
<dbReference type="HOGENOM" id="CLU_3312675_0_0_5"/>
<dbReference type="EMBL" id="CP002382">
    <property type="protein sequence ID" value="AEP10688.1"/>
    <property type="molecule type" value="Genomic_DNA"/>
</dbReference>
<evidence type="ECO:0000313" key="1">
    <source>
        <dbReference type="EMBL" id="AEP10688.1"/>
    </source>
</evidence>
<dbReference type="Proteomes" id="UP000009286">
    <property type="component" value="Chromosome"/>
</dbReference>
<dbReference type="STRING" id="856793.MICA_2386"/>
<reference evidence="1 2" key="1">
    <citation type="journal article" date="2011" name="BMC Genomics">
        <title>Genomic insights into an obligate epibiotic bacterial predator: Micavibrio aeruginosavorus ARL-13.</title>
        <authorList>
            <person name="Wang Z."/>
            <person name="Kadouri D."/>
            <person name="Wu M."/>
        </authorList>
    </citation>
    <scope>NUCLEOTIDE SEQUENCE [LARGE SCALE GENOMIC DNA]</scope>
    <source>
        <strain evidence="1 2">ARL-13</strain>
    </source>
</reference>